<feature type="transmembrane region" description="Helical" evidence="1">
    <location>
        <begin position="92"/>
        <end position="110"/>
    </location>
</feature>
<dbReference type="AlphaFoldDB" id="A0AAD1MR32"/>
<dbReference type="Proteomes" id="UP000466607">
    <property type="component" value="Chromosome"/>
</dbReference>
<feature type="transmembrane region" description="Helical" evidence="1">
    <location>
        <begin position="63"/>
        <end position="85"/>
    </location>
</feature>
<reference evidence="2 3" key="1">
    <citation type="journal article" date="2019" name="Emerg. Microbes Infect.">
        <title>Comprehensive subspecies identification of 175 nontuberculous mycobacteria species based on 7547 genomic profiles.</title>
        <authorList>
            <person name="Matsumoto Y."/>
            <person name="Kinjo T."/>
            <person name="Motooka D."/>
            <person name="Nabeya D."/>
            <person name="Jung N."/>
            <person name="Uechi K."/>
            <person name="Horii T."/>
            <person name="Iida T."/>
            <person name="Fujita J."/>
            <person name="Nakamura S."/>
        </authorList>
    </citation>
    <scope>NUCLEOTIDE SEQUENCE [LARGE SCALE GENOMIC DNA]</scope>
    <source>
        <strain evidence="2 3">JCM 17423</strain>
    </source>
</reference>
<keyword evidence="1" id="KW-0812">Transmembrane</keyword>
<sequence>MAYNEPARTGGAMGRYPTSLQKAAAAVGVVFLLVGILGFIPGITTNYDTMTFASHHSEAALLGIFNVSILHNLVHLLFGVAGILMGRTWNGARTYLIGGGVIYLLLFIYGMLIDHDSSANFVPVNDADNWLHLVLAIGMIGLGVALSRRDTVHAPGRTPPATR</sequence>
<dbReference type="EMBL" id="AP022586">
    <property type="protein sequence ID" value="BBY14445.1"/>
    <property type="molecule type" value="Genomic_DNA"/>
</dbReference>
<feature type="transmembrane region" description="Helical" evidence="1">
    <location>
        <begin position="23"/>
        <end position="43"/>
    </location>
</feature>
<proteinExistence type="predicted"/>
<keyword evidence="3" id="KW-1185">Reference proteome</keyword>
<accession>A0AAD1MR32</accession>
<keyword evidence="1" id="KW-1133">Transmembrane helix</keyword>
<dbReference type="Pfam" id="PF14325">
    <property type="entry name" value="DUF4383"/>
    <property type="match status" value="1"/>
</dbReference>
<keyword evidence="1" id="KW-0472">Membrane</keyword>
<name>A0AAD1MR32_9MYCO</name>
<evidence type="ECO:0000313" key="2">
    <source>
        <dbReference type="EMBL" id="BBY14445.1"/>
    </source>
</evidence>
<organism evidence="2 3">
    <name type="scientific">Mycolicibacterium litorale</name>
    <dbReference type="NCBI Taxonomy" id="758802"/>
    <lineage>
        <taxon>Bacteria</taxon>
        <taxon>Bacillati</taxon>
        <taxon>Actinomycetota</taxon>
        <taxon>Actinomycetes</taxon>
        <taxon>Mycobacteriales</taxon>
        <taxon>Mycobacteriaceae</taxon>
        <taxon>Mycolicibacterium</taxon>
    </lineage>
</organism>
<gene>
    <name evidence="2" type="ORF">MLIT_00370</name>
</gene>
<evidence type="ECO:0000313" key="3">
    <source>
        <dbReference type="Proteomes" id="UP000466607"/>
    </source>
</evidence>
<feature type="transmembrane region" description="Helical" evidence="1">
    <location>
        <begin position="130"/>
        <end position="147"/>
    </location>
</feature>
<dbReference type="RefSeq" id="WP_407664683.1">
    <property type="nucleotide sequence ID" value="NZ_AP022586.1"/>
</dbReference>
<protein>
    <submittedName>
        <fullName evidence="2">Membrane protein</fullName>
    </submittedName>
</protein>
<evidence type="ECO:0000256" key="1">
    <source>
        <dbReference type="SAM" id="Phobius"/>
    </source>
</evidence>